<keyword evidence="2" id="KW-1185">Reference proteome</keyword>
<sequence length="463" mass="50087">MPGLSGHKIDIVRTLVEQAPDKIVGGLQTALSAAAGDSALADVRQLVEAEVADRRLRNAVLSPVAPLFVGDGRNPNKLTFPAKALPLIWRGLKTDHPVEVAAAARTMADFRQDETPTDSLDRLVTLAAEGLRNQSTRDFIAAADVLDATRPGCTYALVACLDIGHIVRAATFRLPDWIGRTTEERAAAARLAYKDAISIADDAAPRFFEMLAAQLAEPWTIMRVVSSVMDHPGERYLAASELSVFALRLMDLIDQNLVHVAQFDLNAGTKAGVHAAEVVELITRQVSEMEQGIELAAEGGWGGRVKKQKRQLAACVEGRLREVEKLLAAALPTEGVKVGRMTKQQPRLGAAPDRKAREKVLAVLTFVEGIRTSANYGGFASTRAKVLEKAAENLDLYVEDALTLVRERLTSDPDLAREHLEVAAECATLIREPRAGDIIRRRASVAVDQAKSQTPAPVEDIAD</sequence>
<dbReference type="RefSeq" id="WP_377354153.1">
    <property type="nucleotide sequence ID" value="NZ_JBHTLQ010000037.1"/>
</dbReference>
<proteinExistence type="predicted"/>
<gene>
    <name evidence="1" type="ORF">ACFQ27_15010</name>
</gene>
<evidence type="ECO:0000313" key="1">
    <source>
        <dbReference type="EMBL" id="MFD1191899.1"/>
    </source>
</evidence>
<evidence type="ECO:0000313" key="2">
    <source>
        <dbReference type="Proteomes" id="UP001597216"/>
    </source>
</evidence>
<evidence type="ECO:0008006" key="3">
    <source>
        <dbReference type="Google" id="ProtNLM"/>
    </source>
</evidence>
<protein>
    <recommendedName>
        <fullName evidence="3">Transcriptional regulator</fullName>
    </recommendedName>
</protein>
<organism evidence="1 2">
    <name type="scientific">Phenylobacterium conjunctum</name>
    <dbReference type="NCBI Taxonomy" id="1298959"/>
    <lineage>
        <taxon>Bacteria</taxon>
        <taxon>Pseudomonadati</taxon>
        <taxon>Pseudomonadota</taxon>
        <taxon>Alphaproteobacteria</taxon>
        <taxon>Caulobacterales</taxon>
        <taxon>Caulobacteraceae</taxon>
        <taxon>Phenylobacterium</taxon>
    </lineage>
</organism>
<name>A0ABW3T3Z0_9CAUL</name>
<accession>A0ABW3T3Z0</accession>
<reference evidence="2" key="1">
    <citation type="journal article" date="2019" name="Int. J. Syst. Evol. Microbiol.">
        <title>The Global Catalogue of Microorganisms (GCM) 10K type strain sequencing project: providing services to taxonomists for standard genome sequencing and annotation.</title>
        <authorList>
            <consortium name="The Broad Institute Genomics Platform"/>
            <consortium name="The Broad Institute Genome Sequencing Center for Infectious Disease"/>
            <person name="Wu L."/>
            <person name="Ma J."/>
        </authorList>
    </citation>
    <scope>NUCLEOTIDE SEQUENCE [LARGE SCALE GENOMIC DNA]</scope>
    <source>
        <strain evidence="2">CCUG 55074</strain>
    </source>
</reference>
<comment type="caution">
    <text evidence="1">The sequence shown here is derived from an EMBL/GenBank/DDBJ whole genome shotgun (WGS) entry which is preliminary data.</text>
</comment>
<dbReference type="Proteomes" id="UP001597216">
    <property type="component" value="Unassembled WGS sequence"/>
</dbReference>
<dbReference type="EMBL" id="JBHTLQ010000037">
    <property type="protein sequence ID" value="MFD1191899.1"/>
    <property type="molecule type" value="Genomic_DNA"/>
</dbReference>